<protein>
    <submittedName>
        <fullName evidence="1">Uncharacterized protein</fullName>
    </submittedName>
</protein>
<evidence type="ECO:0000313" key="2">
    <source>
        <dbReference type="Proteomes" id="UP000076858"/>
    </source>
</evidence>
<comment type="caution">
    <text evidence="1">The sequence shown here is derived from an EMBL/GenBank/DDBJ whole genome shotgun (WGS) entry which is preliminary data.</text>
</comment>
<dbReference type="AlphaFoldDB" id="A0A165A1N3"/>
<evidence type="ECO:0000313" key="1">
    <source>
        <dbReference type="EMBL" id="KZS17083.1"/>
    </source>
</evidence>
<dbReference type="Proteomes" id="UP000076858">
    <property type="component" value="Unassembled WGS sequence"/>
</dbReference>
<reference evidence="1 2" key="1">
    <citation type="submission" date="2016-03" db="EMBL/GenBank/DDBJ databases">
        <title>EvidentialGene: Evidence-directed Construction of Genes on Genomes.</title>
        <authorList>
            <person name="Gilbert D.G."/>
            <person name="Choi J.-H."/>
            <person name="Mockaitis K."/>
            <person name="Colbourne J."/>
            <person name="Pfrender M."/>
        </authorList>
    </citation>
    <scope>NUCLEOTIDE SEQUENCE [LARGE SCALE GENOMIC DNA]</scope>
    <source>
        <strain evidence="1 2">Xinb3</strain>
        <tissue evidence="1">Complete organism</tissue>
    </source>
</reference>
<name>A0A165A1N3_9CRUS</name>
<sequence>MLAEVIRFSRPDIVMPDLACDSFENAIWLSRFIELEKSFQSVGCEFDSKLGPVRCSSLIFTTTTKNVIVACLTIYFYIFLPSDSTYDLIDPLTEVGRRGLRGLNVRQLANQTPAVVGLKNGLDCARIQRHSTGAALVRAPMFKKATVLLFVQLGHRDSIIDLNHLICCSRCNFVVCGTVE</sequence>
<proteinExistence type="predicted"/>
<gene>
    <name evidence="1" type="ORF">APZ42_017070</name>
</gene>
<dbReference type="EMBL" id="LRGB01000654">
    <property type="protein sequence ID" value="KZS17083.1"/>
    <property type="molecule type" value="Genomic_DNA"/>
</dbReference>
<keyword evidence="2" id="KW-1185">Reference proteome</keyword>
<organism evidence="1 2">
    <name type="scientific">Daphnia magna</name>
    <dbReference type="NCBI Taxonomy" id="35525"/>
    <lineage>
        <taxon>Eukaryota</taxon>
        <taxon>Metazoa</taxon>
        <taxon>Ecdysozoa</taxon>
        <taxon>Arthropoda</taxon>
        <taxon>Crustacea</taxon>
        <taxon>Branchiopoda</taxon>
        <taxon>Diplostraca</taxon>
        <taxon>Cladocera</taxon>
        <taxon>Anomopoda</taxon>
        <taxon>Daphniidae</taxon>
        <taxon>Daphnia</taxon>
    </lineage>
</organism>
<accession>A0A165A1N3</accession>